<dbReference type="InterPro" id="IPR032319">
    <property type="entry name" value="CLP1_P"/>
</dbReference>
<reference evidence="7" key="1">
    <citation type="journal article" date="2018" name="DNA Res.">
        <title>Multiple hybrid de novo genome assembly of finger millet, an orphan allotetraploid crop.</title>
        <authorList>
            <person name="Hatakeyama M."/>
            <person name="Aluri S."/>
            <person name="Balachadran M.T."/>
            <person name="Sivarajan S.R."/>
            <person name="Patrignani A."/>
            <person name="Gruter S."/>
            <person name="Poveda L."/>
            <person name="Shimizu-Inatsugi R."/>
            <person name="Baeten J."/>
            <person name="Francoijs K.J."/>
            <person name="Nataraja K.N."/>
            <person name="Reddy Y.A.N."/>
            <person name="Phadnis S."/>
            <person name="Ravikumar R.L."/>
            <person name="Schlapbach R."/>
            <person name="Sreeman S.M."/>
            <person name="Shimizu K.K."/>
        </authorList>
    </citation>
    <scope>NUCLEOTIDE SEQUENCE</scope>
</reference>
<evidence type="ECO:0000259" key="5">
    <source>
        <dbReference type="Pfam" id="PF16575"/>
    </source>
</evidence>
<dbReference type="GO" id="GO:0000448">
    <property type="term" value="P:cleavage in ITS2 between 5.8S rRNA and LSU-rRNA of tricistronic rRNA transcript (SSU-rRNA, 5.8S rRNA, LSU-rRNA)"/>
    <property type="evidence" value="ECO:0007669"/>
    <property type="project" value="TreeGrafter"/>
</dbReference>
<reference evidence="7" key="2">
    <citation type="submission" date="2021-12" db="EMBL/GenBank/DDBJ databases">
        <title>Resequencing data analysis of finger millet.</title>
        <authorList>
            <person name="Hatakeyama M."/>
            <person name="Aluri S."/>
            <person name="Balachadran M.T."/>
            <person name="Sivarajan S.R."/>
            <person name="Poveda L."/>
            <person name="Shimizu-Inatsugi R."/>
            <person name="Schlapbach R."/>
            <person name="Sreeman S.M."/>
            <person name="Shimizu K.K."/>
        </authorList>
    </citation>
    <scope>NUCLEOTIDE SEQUENCE</scope>
</reference>
<dbReference type="Gene3D" id="3.40.50.300">
    <property type="entry name" value="P-loop containing nucleotide triphosphate hydrolases"/>
    <property type="match status" value="1"/>
</dbReference>
<dbReference type="EMBL" id="BQKI01000083">
    <property type="protein sequence ID" value="GJN32203.1"/>
    <property type="molecule type" value="Genomic_DNA"/>
</dbReference>
<dbReference type="InterPro" id="IPR045116">
    <property type="entry name" value="Clp1/Grc3"/>
</dbReference>
<dbReference type="PANTHER" id="PTHR12755">
    <property type="entry name" value="CLEAVAGE/POLYADENYLATION FACTOR IA SUBUNIT CLP1P"/>
    <property type="match status" value="1"/>
</dbReference>
<evidence type="ECO:0000313" key="8">
    <source>
        <dbReference type="Proteomes" id="UP001054889"/>
    </source>
</evidence>
<dbReference type="Pfam" id="PF16575">
    <property type="entry name" value="CLP1_P"/>
    <property type="match status" value="1"/>
</dbReference>
<accession>A0AAV5F970</accession>
<dbReference type="Proteomes" id="UP001054889">
    <property type="component" value="Unassembled WGS sequence"/>
</dbReference>
<dbReference type="AlphaFoldDB" id="A0AAV5F970"/>
<gene>
    <name evidence="7" type="primary">gb20687</name>
    <name evidence="7" type="ORF">PR202_gb20687</name>
</gene>
<sequence length="213" mass="24295">MLYRYGRVGYLDTDVGQPEFAPPGCISFHVVDEAIPDLLNPTLREAERFCFFGDISSKRDPEAYLKCVFHLYDYFVEKYQCDVNEMLPLIINTPGWGKRCWFRYARRDVPPTETWYSLNATIVGLASETPGSVPCCVGLEKHVYMITIYFAGIVRGIDVQKGLLYLITPVPLHRLQSVDLLLQGLIEIPTSLLQVTSFPPFSRNKLVVYMEAN</sequence>
<proteinExistence type="predicted"/>
<protein>
    <submittedName>
        <fullName evidence="7">Uncharacterized protein</fullName>
    </submittedName>
</protein>
<name>A0AAV5F970_ELECO</name>
<dbReference type="GO" id="GO:0005730">
    <property type="term" value="C:nucleolus"/>
    <property type="evidence" value="ECO:0007669"/>
    <property type="project" value="UniProtKB-SubCell"/>
</dbReference>
<keyword evidence="8" id="KW-1185">Reference proteome</keyword>
<comment type="caution">
    <text evidence="7">The sequence shown here is derived from an EMBL/GenBank/DDBJ whole genome shotgun (WGS) entry which is preliminary data.</text>
</comment>
<keyword evidence="4" id="KW-0067">ATP-binding</keyword>
<keyword evidence="3" id="KW-0547">Nucleotide-binding</keyword>
<dbReference type="Pfam" id="PF25467">
    <property type="entry name" value="NOL9_C"/>
    <property type="match status" value="1"/>
</dbReference>
<dbReference type="GO" id="GO:0051731">
    <property type="term" value="F:polynucleotide 5'-hydroxyl-kinase activity"/>
    <property type="evidence" value="ECO:0007669"/>
    <property type="project" value="InterPro"/>
</dbReference>
<dbReference type="GO" id="GO:0005524">
    <property type="term" value="F:ATP binding"/>
    <property type="evidence" value="ECO:0007669"/>
    <property type="project" value="UniProtKB-KW"/>
</dbReference>
<organism evidence="7 8">
    <name type="scientific">Eleusine coracana subsp. coracana</name>
    <dbReference type="NCBI Taxonomy" id="191504"/>
    <lineage>
        <taxon>Eukaryota</taxon>
        <taxon>Viridiplantae</taxon>
        <taxon>Streptophyta</taxon>
        <taxon>Embryophyta</taxon>
        <taxon>Tracheophyta</taxon>
        <taxon>Spermatophyta</taxon>
        <taxon>Magnoliopsida</taxon>
        <taxon>Liliopsida</taxon>
        <taxon>Poales</taxon>
        <taxon>Poaceae</taxon>
        <taxon>PACMAD clade</taxon>
        <taxon>Chloridoideae</taxon>
        <taxon>Cynodonteae</taxon>
        <taxon>Eleusininae</taxon>
        <taxon>Eleusine</taxon>
    </lineage>
</organism>
<evidence type="ECO:0000313" key="7">
    <source>
        <dbReference type="EMBL" id="GJN32203.1"/>
    </source>
</evidence>
<dbReference type="InterPro" id="IPR027417">
    <property type="entry name" value="P-loop_NTPase"/>
</dbReference>
<evidence type="ECO:0000256" key="1">
    <source>
        <dbReference type="ARBA" id="ARBA00004604"/>
    </source>
</evidence>
<evidence type="ECO:0000256" key="2">
    <source>
        <dbReference type="ARBA" id="ARBA00022552"/>
    </source>
</evidence>
<feature type="domain" description="NOL9 C-terminal" evidence="6">
    <location>
        <begin position="107"/>
        <end position="189"/>
    </location>
</feature>
<feature type="domain" description="Clp1 P-loop" evidence="5">
    <location>
        <begin position="5"/>
        <end position="99"/>
    </location>
</feature>
<evidence type="ECO:0000256" key="4">
    <source>
        <dbReference type="ARBA" id="ARBA00022840"/>
    </source>
</evidence>
<dbReference type="PANTHER" id="PTHR12755:SF20">
    <property type="entry name" value="OS01G0184000 PROTEIN"/>
    <property type="match status" value="1"/>
</dbReference>
<evidence type="ECO:0000256" key="3">
    <source>
        <dbReference type="ARBA" id="ARBA00022741"/>
    </source>
</evidence>
<dbReference type="InterPro" id="IPR057570">
    <property type="entry name" value="NOL9_C"/>
</dbReference>
<comment type="subcellular location">
    <subcellularLocation>
        <location evidence="1">Nucleus</location>
        <location evidence="1">Nucleolus</location>
    </subcellularLocation>
</comment>
<keyword evidence="2" id="KW-0698">rRNA processing</keyword>
<evidence type="ECO:0000259" key="6">
    <source>
        <dbReference type="Pfam" id="PF25467"/>
    </source>
</evidence>